<dbReference type="STRING" id="6689.A0A3R7N3A1"/>
<organism evidence="4 5">
    <name type="scientific">Penaeus vannamei</name>
    <name type="common">Whiteleg shrimp</name>
    <name type="synonym">Litopenaeus vannamei</name>
    <dbReference type="NCBI Taxonomy" id="6689"/>
    <lineage>
        <taxon>Eukaryota</taxon>
        <taxon>Metazoa</taxon>
        <taxon>Ecdysozoa</taxon>
        <taxon>Arthropoda</taxon>
        <taxon>Crustacea</taxon>
        <taxon>Multicrustacea</taxon>
        <taxon>Malacostraca</taxon>
        <taxon>Eumalacostraca</taxon>
        <taxon>Eucarida</taxon>
        <taxon>Decapoda</taxon>
        <taxon>Dendrobranchiata</taxon>
        <taxon>Penaeoidea</taxon>
        <taxon>Penaeidae</taxon>
        <taxon>Penaeus</taxon>
    </lineage>
</organism>
<feature type="domain" description="Carboxylesterase type B" evidence="3">
    <location>
        <begin position="28"/>
        <end position="115"/>
    </location>
</feature>
<evidence type="ECO:0000256" key="1">
    <source>
        <dbReference type="ARBA" id="ARBA00023180"/>
    </source>
</evidence>
<dbReference type="PANTHER" id="PTHR11559">
    <property type="entry name" value="CARBOXYLESTERASE"/>
    <property type="match status" value="1"/>
</dbReference>
<reference evidence="4 5" key="2">
    <citation type="submission" date="2019-01" db="EMBL/GenBank/DDBJ databases">
        <title>The decoding of complex shrimp genome reveals the adaptation for benthos swimmer, frequently molting mechanism and breeding impact on genome.</title>
        <authorList>
            <person name="Sun Y."/>
            <person name="Gao Y."/>
            <person name="Yu Y."/>
        </authorList>
    </citation>
    <scope>NUCLEOTIDE SEQUENCE [LARGE SCALE GENOMIC DNA]</scope>
    <source>
        <tissue evidence="4">Muscle</tissue>
    </source>
</reference>
<feature type="signal peptide" evidence="2">
    <location>
        <begin position="1"/>
        <end position="23"/>
    </location>
</feature>
<keyword evidence="2" id="KW-0732">Signal</keyword>
<dbReference type="AlphaFoldDB" id="A0A3R7N3A1"/>
<keyword evidence="5" id="KW-1185">Reference proteome</keyword>
<keyword evidence="1" id="KW-0325">Glycoprotein</keyword>
<sequence length="118" mass="12722">MAAIPKTMLLWAAVLLWRGRVLAQSEAAEVQLIQGRISGAREEAGGRSFYAFRGIPYAQPPVGELRFQDPVAAEAWAGVRDGSTAPPLCPQLTAVDGETAVAGEEDCLYLSVYTSRKR</sequence>
<dbReference type="OrthoDB" id="6846267at2759"/>
<comment type="caution">
    <text evidence="4">The sequence shown here is derived from an EMBL/GenBank/DDBJ whole genome shotgun (WGS) entry which is preliminary data.</text>
</comment>
<evidence type="ECO:0000259" key="3">
    <source>
        <dbReference type="Pfam" id="PF00135"/>
    </source>
</evidence>
<dbReference type="Proteomes" id="UP000283509">
    <property type="component" value="Unassembled WGS sequence"/>
</dbReference>
<evidence type="ECO:0000313" key="4">
    <source>
        <dbReference type="EMBL" id="ROT76100.1"/>
    </source>
</evidence>
<accession>A0A3R7N3A1</accession>
<reference evidence="4 5" key="1">
    <citation type="submission" date="2018-04" db="EMBL/GenBank/DDBJ databases">
        <authorList>
            <person name="Zhang X."/>
            <person name="Yuan J."/>
            <person name="Li F."/>
            <person name="Xiang J."/>
        </authorList>
    </citation>
    <scope>NUCLEOTIDE SEQUENCE [LARGE SCALE GENOMIC DNA]</scope>
    <source>
        <tissue evidence="4">Muscle</tissue>
    </source>
</reference>
<protein>
    <submittedName>
        <fullName evidence="4">Putative esterase E4-like</fullName>
    </submittedName>
</protein>
<evidence type="ECO:0000313" key="5">
    <source>
        <dbReference type="Proteomes" id="UP000283509"/>
    </source>
</evidence>
<dbReference type="EMBL" id="QCYY01001695">
    <property type="protein sequence ID" value="ROT76100.1"/>
    <property type="molecule type" value="Genomic_DNA"/>
</dbReference>
<dbReference type="SUPFAM" id="SSF53474">
    <property type="entry name" value="alpha/beta-Hydrolases"/>
    <property type="match status" value="1"/>
</dbReference>
<feature type="chain" id="PRO_5018648910" evidence="2">
    <location>
        <begin position="24"/>
        <end position="118"/>
    </location>
</feature>
<dbReference type="InterPro" id="IPR029058">
    <property type="entry name" value="AB_hydrolase_fold"/>
</dbReference>
<dbReference type="InterPro" id="IPR050309">
    <property type="entry name" value="Type-B_Carboxylest/Lipase"/>
</dbReference>
<gene>
    <name evidence="4" type="ORF">C7M84_005347</name>
</gene>
<name>A0A3R7N3A1_PENVA</name>
<dbReference type="InterPro" id="IPR002018">
    <property type="entry name" value="CarbesteraseB"/>
</dbReference>
<evidence type="ECO:0000256" key="2">
    <source>
        <dbReference type="SAM" id="SignalP"/>
    </source>
</evidence>
<dbReference type="Pfam" id="PF00135">
    <property type="entry name" value="COesterase"/>
    <property type="match status" value="1"/>
</dbReference>
<dbReference type="Gene3D" id="3.40.50.1820">
    <property type="entry name" value="alpha/beta hydrolase"/>
    <property type="match status" value="1"/>
</dbReference>
<proteinExistence type="predicted"/>